<organism evidence="1 2">
    <name type="scientific">Variovorax paradoxus</name>
    <dbReference type="NCBI Taxonomy" id="34073"/>
    <lineage>
        <taxon>Bacteria</taxon>
        <taxon>Pseudomonadati</taxon>
        <taxon>Pseudomonadota</taxon>
        <taxon>Betaproteobacteria</taxon>
        <taxon>Burkholderiales</taxon>
        <taxon>Comamonadaceae</taxon>
        <taxon>Variovorax</taxon>
    </lineage>
</organism>
<evidence type="ECO:0000313" key="2">
    <source>
        <dbReference type="Proteomes" id="UP001224845"/>
    </source>
</evidence>
<dbReference type="Proteomes" id="UP001224845">
    <property type="component" value="Unassembled WGS sequence"/>
</dbReference>
<accession>A0AAW8EH23</accession>
<protein>
    <submittedName>
        <fullName evidence="1">DNA-binding beta-propeller fold protein YncE</fullName>
    </submittedName>
</protein>
<keyword evidence="1" id="KW-0238">DNA-binding</keyword>
<evidence type="ECO:0000313" key="1">
    <source>
        <dbReference type="EMBL" id="MDP9972451.1"/>
    </source>
</evidence>
<dbReference type="AlphaFoldDB" id="A0AAW8EH23"/>
<dbReference type="EMBL" id="JAUSRV010000008">
    <property type="protein sequence ID" value="MDP9972451.1"/>
    <property type="molecule type" value="Genomic_DNA"/>
</dbReference>
<gene>
    <name evidence="1" type="ORF">J2W39_003693</name>
</gene>
<dbReference type="GO" id="GO:0003677">
    <property type="term" value="F:DNA binding"/>
    <property type="evidence" value="ECO:0007669"/>
    <property type="project" value="UniProtKB-KW"/>
</dbReference>
<proteinExistence type="predicted"/>
<comment type="caution">
    <text evidence="1">The sequence shown here is derived from an EMBL/GenBank/DDBJ whole genome shotgun (WGS) entry which is preliminary data.</text>
</comment>
<sequence>MGYELYITRAPSHLQTREFPISRGEWQDVVDSDDELVYSTNDWYERRLDTGETERLHPWRYVKHPNRPPLWFSDGAIHTTSPDQATIAKLVSLAQTLNAIVLDEDGGSSYSADGTWKPWEPPSRPIVPWWKRLLGARA</sequence>
<name>A0AAW8EH23_VARPD</name>
<reference evidence="1" key="1">
    <citation type="submission" date="2023-07" db="EMBL/GenBank/DDBJ databases">
        <title>Sorghum-associated microbial communities from plants grown in Nebraska, USA.</title>
        <authorList>
            <person name="Schachtman D."/>
        </authorList>
    </citation>
    <scope>NUCLEOTIDE SEQUENCE</scope>
    <source>
        <strain evidence="1">DS3315</strain>
    </source>
</reference>